<evidence type="ECO:0000313" key="1">
    <source>
        <dbReference type="EMBL" id="SFE88981.1"/>
    </source>
</evidence>
<evidence type="ECO:0000313" key="2">
    <source>
        <dbReference type="Proteomes" id="UP000199513"/>
    </source>
</evidence>
<dbReference type="RefSeq" id="WP_091542141.1">
    <property type="nucleotide sequence ID" value="NZ_FONY01000009.1"/>
</dbReference>
<reference evidence="2" key="1">
    <citation type="submission" date="2016-10" db="EMBL/GenBank/DDBJ databases">
        <authorList>
            <person name="Varghese N."/>
            <person name="Submissions S."/>
        </authorList>
    </citation>
    <scope>NUCLEOTIDE SEQUENCE [LARGE SCALE GENOMIC DNA]</scope>
    <source>
        <strain>GEY</strain>
        <strain evidence="2">DSM 9560</strain>
    </source>
</reference>
<dbReference type="EMBL" id="FONY01000009">
    <property type="protein sequence ID" value="SFE88981.1"/>
    <property type="molecule type" value="Genomic_DNA"/>
</dbReference>
<dbReference type="AlphaFoldDB" id="A0A1I2E918"/>
<dbReference type="STRING" id="1003.SAMN04488541_100947"/>
<accession>A0A1I2E918</accession>
<dbReference type="InterPro" id="IPR037126">
    <property type="entry name" value="PdaC/RsiV-like_sf"/>
</dbReference>
<dbReference type="Gene3D" id="3.90.640.20">
    <property type="entry name" value="Heat-shock cognate protein, ATPase"/>
    <property type="match status" value="1"/>
</dbReference>
<gene>
    <name evidence="1" type="ORF">SAMN04488541_100947</name>
</gene>
<keyword evidence="2" id="KW-1185">Reference proteome</keyword>
<organism evidence="1 2">
    <name type="scientific">Thermoflexibacter ruber</name>
    <dbReference type="NCBI Taxonomy" id="1003"/>
    <lineage>
        <taxon>Bacteria</taxon>
        <taxon>Pseudomonadati</taxon>
        <taxon>Bacteroidota</taxon>
        <taxon>Cytophagia</taxon>
        <taxon>Cytophagales</taxon>
        <taxon>Thermoflexibacteraceae</taxon>
        <taxon>Thermoflexibacter</taxon>
    </lineage>
</organism>
<protein>
    <recommendedName>
        <fullName evidence="3">DUF3298 domain-containing protein</fullName>
    </recommendedName>
</protein>
<proteinExistence type="predicted"/>
<dbReference type="Proteomes" id="UP000199513">
    <property type="component" value="Unassembled WGS sequence"/>
</dbReference>
<dbReference type="OrthoDB" id="594879at2"/>
<evidence type="ECO:0008006" key="3">
    <source>
        <dbReference type="Google" id="ProtNLM"/>
    </source>
</evidence>
<name>A0A1I2E918_9BACT</name>
<sequence length="356" mass="41079">MKKIHSFIVSICICLSYAQAQKIDDKIEVITSGFYTHFTGKLNNQPITADLMNHENQYIGTYYYNANGRPFQLKEIKSNSTKHILEELDTNGHITGIFEGVITKKSFIGVRETEQGKRKVPVELKEDYTKGSMQFAQYYINNNKDTIAPFDTKVHFLYPSQFPDAKVLEAVRGDLGKGTFKLSMPNNLNIEVFKNQIVEKLHKHYSYLLDGAAERESIDIDMLVYLNENYLLSIRINEVVDADGEEINEQKFYTWDLKTGKLIHLDDIFKADYKEELRKIILQAIIKSIDKDNLQEAGSNKLDTSMIDFDFYMTTGGMTFFYLLPDSDNDLEIYIPFKEMLSILKAESPISHLFKK</sequence>